<dbReference type="EMBL" id="VITN01000010">
    <property type="protein sequence ID" value="TWB18473.1"/>
    <property type="molecule type" value="Genomic_DNA"/>
</dbReference>
<dbReference type="Proteomes" id="UP000319859">
    <property type="component" value="Unassembled WGS sequence"/>
</dbReference>
<reference evidence="2 3" key="1">
    <citation type="submission" date="2019-06" db="EMBL/GenBank/DDBJ databases">
        <title>Genomic Encyclopedia of Type Strains, Phase IV (KMG-V): Genome sequencing to study the core and pangenomes of soil and plant-associated prokaryotes.</title>
        <authorList>
            <person name="Whitman W."/>
        </authorList>
    </citation>
    <scope>NUCLEOTIDE SEQUENCE [LARGE SCALE GENOMIC DNA]</scope>
    <source>
        <strain evidence="2 3">BR 11880</strain>
    </source>
</reference>
<dbReference type="AlphaFoldDB" id="A0A560FA33"/>
<gene>
    <name evidence="2" type="ORF">FBZ89_110120</name>
</gene>
<organism evidence="2 3">
    <name type="scientific">Nitrospirillum amazonense</name>
    <dbReference type="NCBI Taxonomy" id="28077"/>
    <lineage>
        <taxon>Bacteria</taxon>
        <taxon>Pseudomonadati</taxon>
        <taxon>Pseudomonadota</taxon>
        <taxon>Alphaproteobacteria</taxon>
        <taxon>Rhodospirillales</taxon>
        <taxon>Azospirillaceae</taxon>
        <taxon>Nitrospirillum</taxon>
    </lineage>
</organism>
<dbReference type="Gene3D" id="3.10.450.50">
    <property type="match status" value="1"/>
</dbReference>
<feature type="chain" id="PRO_5021772657" evidence="1">
    <location>
        <begin position="21"/>
        <end position="165"/>
    </location>
</feature>
<name>A0A560FA33_9PROT</name>
<dbReference type="Pfam" id="PF12893">
    <property type="entry name" value="Lumazine_bd_2"/>
    <property type="match status" value="1"/>
</dbReference>
<dbReference type="SUPFAM" id="SSF54427">
    <property type="entry name" value="NTF2-like"/>
    <property type="match status" value="1"/>
</dbReference>
<evidence type="ECO:0000256" key="1">
    <source>
        <dbReference type="SAM" id="SignalP"/>
    </source>
</evidence>
<dbReference type="InterPro" id="IPR039437">
    <property type="entry name" value="FrzH/put_lumazine-bd"/>
</dbReference>
<protein>
    <submittedName>
        <fullName evidence="2">Putative lumazine-binding protein</fullName>
    </submittedName>
</protein>
<evidence type="ECO:0000313" key="2">
    <source>
        <dbReference type="EMBL" id="TWB18473.1"/>
    </source>
</evidence>
<proteinExistence type="predicted"/>
<evidence type="ECO:0000313" key="3">
    <source>
        <dbReference type="Proteomes" id="UP000319859"/>
    </source>
</evidence>
<feature type="signal peptide" evidence="1">
    <location>
        <begin position="1"/>
        <end position="20"/>
    </location>
</feature>
<dbReference type="OrthoDB" id="118519at2"/>
<accession>A0A560FA33</accession>
<dbReference type="InterPro" id="IPR032710">
    <property type="entry name" value="NTF2-like_dom_sf"/>
</dbReference>
<comment type="caution">
    <text evidence="2">The sequence shown here is derived from an EMBL/GenBank/DDBJ whole genome shotgun (WGS) entry which is preliminary data.</text>
</comment>
<keyword evidence="1" id="KW-0732">Signal</keyword>
<sequence>MRSRLWLALVVCLAAGTAYAQANLDATVAAHRTDAADIAAIQALLAAYTTSVGAGDEAAFEALLLSRDIPFSHSGAVSRGQAPETRNYPQFRQAIFASGKRYAQTFHNVRISQDEDLAEVSLDFVTRDLTDGTAGYGWKVLHLLKVKGQWKIAAEFYTGRALPKD</sequence>
<dbReference type="RefSeq" id="WP_145751074.1">
    <property type="nucleotide sequence ID" value="NZ_VITN01000010.1"/>
</dbReference>